<dbReference type="Proteomes" id="UP001056588">
    <property type="component" value="Chromosome"/>
</dbReference>
<organism evidence="1 2">
    <name type="scientific">Staphylococcus edaphicus</name>
    <dbReference type="NCBI Taxonomy" id="1955013"/>
    <lineage>
        <taxon>Bacteria</taxon>
        <taxon>Bacillati</taxon>
        <taxon>Bacillota</taxon>
        <taxon>Bacilli</taxon>
        <taxon>Bacillales</taxon>
        <taxon>Staphylococcaceae</taxon>
        <taxon>Staphylococcus</taxon>
    </lineage>
</organism>
<dbReference type="RefSeq" id="WP_153043333.1">
    <property type="nucleotide sequence ID" value="NZ_CP093217.1"/>
</dbReference>
<name>A0ABY4QAB3_9STAP</name>
<dbReference type="EMBL" id="CP093217">
    <property type="protein sequence ID" value="UQW81366.1"/>
    <property type="molecule type" value="Genomic_DNA"/>
</dbReference>
<evidence type="ECO:0008006" key="3">
    <source>
        <dbReference type="Google" id="ProtNLM"/>
    </source>
</evidence>
<sequence>MATIDYLTNLPGKWYIIGSTFKMWTSGKKTNPSITYSILNSDPLKILDKVQYQSKGKTKSIVGYDTLKKGLFIWRGKGMLKPFTSEWETLYIDSDILIIKFSSTLVTPSGLDVLLRDRQNAATYKKQLHAHPTSFNLKSETVQELKWLY</sequence>
<keyword evidence="2" id="KW-1185">Reference proteome</keyword>
<gene>
    <name evidence="1" type="ORF">MNY58_12525</name>
</gene>
<evidence type="ECO:0000313" key="2">
    <source>
        <dbReference type="Proteomes" id="UP001056588"/>
    </source>
</evidence>
<proteinExistence type="predicted"/>
<accession>A0ABY4QAB3</accession>
<protein>
    <recommendedName>
        <fullName evidence="3">Lipocalin-like domain-containing protein</fullName>
    </recommendedName>
</protein>
<reference evidence="1" key="1">
    <citation type="submission" date="2022-03" db="EMBL/GenBank/DDBJ databases">
        <title>Complete Genome Sequence of Staphylococcus edaphicus strain CCM 8731.</title>
        <authorList>
            <person name="Rimmer C.O."/>
            <person name="Thomas J.C."/>
        </authorList>
    </citation>
    <scope>NUCLEOTIDE SEQUENCE</scope>
    <source>
        <strain evidence="1">CCM 8731</strain>
    </source>
</reference>
<evidence type="ECO:0000313" key="1">
    <source>
        <dbReference type="EMBL" id="UQW81366.1"/>
    </source>
</evidence>